<sequence>MIRRNLTTADRPAAARQTSSRPRSRGAGVSNRLGVPLALAAAALSLAACAPGGDARSGTQAADPEVSTEVDEEAAALLPEAVAEAGTLKAATAVGYEPYEFKDDSGNLVGLDIDLGNAIAQKLGMEVQFDEVSYDSITGAVKAGRYDLSLTGYTASAERQEQVDLIEYASSQLGILVPQGNPEGVEGRSDLCGLRVAVEKGSSADLGIQEFIDSGECGDDAIDFDVLPGQADAVSALESGRTDAVVSQNVNAGYVANTNEATKDTFDLVSDDAFEATQIAIVVGKDSGLTEAVVAALESLQEDGTFQEIFDKYGVSDAAVDGAAVNSSK</sequence>
<proteinExistence type="inferred from homology"/>
<evidence type="ECO:0000256" key="1">
    <source>
        <dbReference type="ARBA" id="ARBA00004196"/>
    </source>
</evidence>
<dbReference type="GO" id="GO:0030313">
    <property type="term" value="C:cell envelope"/>
    <property type="evidence" value="ECO:0007669"/>
    <property type="project" value="UniProtKB-SubCell"/>
</dbReference>
<dbReference type="PANTHER" id="PTHR35936:SF17">
    <property type="entry name" value="ARGININE-BINDING EXTRACELLULAR PROTEIN ARTP"/>
    <property type="match status" value="1"/>
</dbReference>
<name>A0A6J4PAT6_9ACTN</name>
<dbReference type="Pfam" id="PF00497">
    <property type="entry name" value="SBP_bac_3"/>
    <property type="match status" value="1"/>
</dbReference>
<dbReference type="AlphaFoldDB" id="A0A6J4PAT6"/>
<evidence type="ECO:0000256" key="4">
    <source>
        <dbReference type="RuleBase" id="RU003744"/>
    </source>
</evidence>
<feature type="region of interest" description="Disordered" evidence="5">
    <location>
        <begin position="1"/>
        <end position="29"/>
    </location>
</feature>
<feature type="domain" description="Solute-binding protein family 3/N-terminal" evidence="6">
    <location>
        <begin position="87"/>
        <end position="317"/>
    </location>
</feature>
<evidence type="ECO:0000256" key="2">
    <source>
        <dbReference type="ARBA" id="ARBA00010333"/>
    </source>
</evidence>
<evidence type="ECO:0000256" key="5">
    <source>
        <dbReference type="SAM" id="MobiDB-lite"/>
    </source>
</evidence>
<dbReference type="InterPro" id="IPR018313">
    <property type="entry name" value="SBP_3_CS"/>
</dbReference>
<keyword evidence="3" id="KW-0732">Signal</keyword>
<evidence type="ECO:0000256" key="3">
    <source>
        <dbReference type="ARBA" id="ARBA00022729"/>
    </source>
</evidence>
<gene>
    <name evidence="7" type="ORF">AVDCRST_MAG60-2582</name>
</gene>
<evidence type="ECO:0000259" key="6">
    <source>
        <dbReference type="SMART" id="SM00062"/>
    </source>
</evidence>
<evidence type="ECO:0000313" key="7">
    <source>
        <dbReference type="EMBL" id="CAA9409360.1"/>
    </source>
</evidence>
<dbReference type="PANTHER" id="PTHR35936">
    <property type="entry name" value="MEMBRANE-BOUND LYTIC MUREIN TRANSGLYCOSYLASE F"/>
    <property type="match status" value="1"/>
</dbReference>
<dbReference type="SUPFAM" id="SSF53850">
    <property type="entry name" value="Periplasmic binding protein-like II"/>
    <property type="match status" value="1"/>
</dbReference>
<dbReference type="CDD" id="cd01004">
    <property type="entry name" value="PBP2_MidA_like"/>
    <property type="match status" value="1"/>
</dbReference>
<dbReference type="SMART" id="SM00062">
    <property type="entry name" value="PBPb"/>
    <property type="match status" value="1"/>
</dbReference>
<reference evidence="7" key="1">
    <citation type="submission" date="2020-02" db="EMBL/GenBank/DDBJ databases">
        <authorList>
            <person name="Meier V. D."/>
        </authorList>
    </citation>
    <scope>NUCLEOTIDE SEQUENCE</scope>
    <source>
        <strain evidence="7">AVDCRST_MAG60</strain>
    </source>
</reference>
<dbReference type="EMBL" id="CADCUN010000276">
    <property type="protein sequence ID" value="CAA9409360.1"/>
    <property type="molecule type" value="Genomic_DNA"/>
</dbReference>
<organism evidence="7">
    <name type="scientific">uncultured Nocardioides sp</name>
    <dbReference type="NCBI Taxonomy" id="198441"/>
    <lineage>
        <taxon>Bacteria</taxon>
        <taxon>Bacillati</taxon>
        <taxon>Actinomycetota</taxon>
        <taxon>Actinomycetes</taxon>
        <taxon>Propionibacteriales</taxon>
        <taxon>Nocardioidaceae</taxon>
        <taxon>Nocardioides</taxon>
        <taxon>environmental samples</taxon>
    </lineage>
</organism>
<protein>
    <recommendedName>
        <fullName evidence="6">Solute-binding protein family 3/N-terminal domain-containing protein</fullName>
    </recommendedName>
</protein>
<dbReference type="Gene3D" id="3.40.190.10">
    <property type="entry name" value="Periplasmic binding protein-like II"/>
    <property type="match status" value="2"/>
</dbReference>
<comment type="similarity">
    <text evidence="2 4">Belongs to the bacterial solute-binding protein 3 family.</text>
</comment>
<dbReference type="InterPro" id="IPR001638">
    <property type="entry name" value="Solute-binding_3/MltF_N"/>
</dbReference>
<comment type="subcellular location">
    <subcellularLocation>
        <location evidence="1">Cell envelope</location>
    </subcellularLocation>
</comment>
<dbReference type="PROSITE" id="PS01039">
    <property type="entry name" value="SBP_BACTERIAL_3"/>
    <property type="match status" value="1"/>
</dbReference>
<accession>A0A6J4PAT6</accession>